<evidence type="ECO:0000256" key="3">
    <source>
        <dbReference type="ARBA" id="ARBA00023136"/>
    </source>
</evidence>
<keyword evidence="2 5" id="KW-1133">Transmembrane helix</keyword>
<evidence type="ECO:0000313" key="8">
    <source>
        <dbReference type="Proteomes" id="UP001477870"/>
    </source>
</evidence>
<dbReference type="InterPro" id="IPR011701">
    <property type="entry name" value="MFS"/>
</dbReference>
<feature type="transmembrane region" description="Helical" evidence="5">
    <location>
        <begin position="321"/>
        <end position="344"/>
    </location>
</feature>
<dbReference type="PANTHER" id="PTHR23521:SF3">
    <property type="entry name" value="MFS TRANSPORTER"/>
    <property type="match status" value="1"/>
</dbReference>
<proteinExistence type="predicted"/>
<feature type="transmembrane region" description="Helical" evidence="5">
    <location>
        <begin position="201"/>
        <end position="224"/>
    </location>
</feature>
<name>A0ABU9T8D8_9HYPH</name>
<evidence type="ECO:0000256" key="4">
    <source>
        <dbReference type="SAM" id="MobiDB-lite"/>
    </source>
</evidence>
<organism evidence="7 8">
    <name type="scientific">Ahrensia kielensis</name>
    <dbReference type="NCBI Taxonomy" id="76980"/>
    <lineage>
        <taxon>Bacteria</taxon>
        <taxon>Pseudomonadati</taxon>
        <taxon>Pseudomonadota</taxon>
        <taxon>Alphaproteobacteria</taxon>
        <taxon>Hyphomicrobiales</taxon>
        <taxon>Ahrensiaceae</taxon>
        <taxon>Ahrensia</taxon>
    </lineage>
</organism>
<feature type="transmembrane region" description="Helical" evidence="5">
    <location>
        <begin position="98"/>
        <end position="119"/>
    </location>
</feature>
<evidence type="ECO:0000259" key="6">
    <source>
        <dbReference type="PROSITE" id="PS50850"/>
    </source>
</evidence>
<keyword evidence="1 5" id="KW-0812">Transmembrane</keyword>
<feature type="transmembrane region" description="Helical" evidence="5">
    <location>
        <begin position="264"/>
        <end position="282"/>
    </location>
</feature>
<dbReference type="EMBL" id="JBBMQO010000006">
    <property type="protein sequence ID" value="MEM5502395.1"/>
    <property type="molecule type" value="Genomic_DNA"/>
</dbReference>
<feature type="transmembrane region" description="Helical" evidence="5">
    <location>
        <begin position="42"/>
        <end position="61"/>
    </location>
</feature>
<evidence type="ECO:0000256" key="2">
    <source>
        <dbReference type="ARBA" id="ARBA00022989"/>
    </source>
</evidence>
<reference evidence="7 8" key="1">
    <citation type="submission" date="2024-03" db="EMBL/GenBank/DDBJ databases">
        <title>Community enrichment and isolation of bacterial strains for fucoidan degradation.</title>
        <authorList>
            <person name="Sichert A."/>
        </authorList>
    </citation>
    <scope>NUCLEOTIDE SEQUENCE [LARGE SCALE GENOMIC DNA]</scope>
    <source>
        <strain evidence="7 8">AS62</strain>
    </source>
</reference>
<dbReference type="Gene3D" id="1.20.1250.20">
    <property type="entry name" value="MFS general substrate transporter like domains"/>
    <property type="match status" value="2"/>
</dbReference>
<dbReference type="Proteomes" id="UP001477870">
    <property type="component" value="Unassembled WGS sequence"/>
</dbReference>
<evidence type="ECO:0000256" key="5">
    <source>
        <dbReference type="SAM" id="Phobius"/>
    </source>
</evidence>
<feature type="transmembrane region" description="Helical" evidence="5">
    <location>
        <begin position="159"/>
        <end position="180"/>
    </location>
</feature>
<feature type="transmembrane region" description="Helical" evidence="5">
    <location>
        <begin position="230"/>
        <end position="252"/>
    </location>
</feature>
<feature type="region of interest" description="Disordered" evidence="4">
    <location>
        <begin position="401"/>
        <end position="420"/>
    </location>
</feature>
<keyword evidence="8" id="KW-1185">Reference proteome</keyword>
<feature type="transmembrane region" description="Helical" evidence="5">
    <location>
        <begin position="73"/>
        <end position="92"/>
    </location>
</feature>
<dbReference type="InterPro" id="IPR020846">
    <property type="entry name" value="MFS_dom"/>
</dbReference>
<evidence type="ECO:0000313" key="7">
    <source>
        <dbReference type="EMBL" id="MEM5502395.1"/>
    </source>
</evidence>
<evidence type="ECO:0000256" key="1">
    <source>
        <dbReference type="ARBA" id="ARBA00022692"/>
    </source>
</evidence>
<feature type="transmembrane region" description="Helical" evidence="5">
    <location>
        <begin position="131"/>
        <end position="153"/>
    </location>
</feature>
<dbReference type="RefSeq" id="WP_342848715.1">
    <property type="nucleotide sequence ID" value="NZ_JBBMQO010000006.1"/>
</dbReference>
<dbReference type="InterPro" id="IPR047200">
    <property type="entry name" value="MFS_YcaD-like"/>
</dbReference>
<gene>
    <name evidence="7" type="ORF">WNY59_12440</name>
</gene>
<dbReference type="InterPro" id="IPR036259">
    <property type="entry name" value="MFS_trans_sf"/>
</dbReference>
<feature type="transmembrane region" description="Helical" evidence="5">
    <location>
        <begin position="288"/>
        <end position="309"/>
    </location>
</feature>
<keyword evidence="3 5" id="KW-0472">Membrane</keyword>
<protein>
    <submittedName>
        <fullName evidence="7">MFS transporter</fullName>
    </submittedName>
</protein>
<dbReference type="SUPFAM" id="SSF103473">
    <property type="entry name" value="MFS general substrate transporter"/>
    <property type="match status" value="1"/>
</dbReference>
<dbReference type="PROSITE" id="PS50850">
    <property type="entry name" value="MFS"/>
    <property type="match status" value="1"/>
</dbReference>
<accession>A0ABU9T8D8</accession>
<feature type="transmembrane region" description="Helical" evidence="5">
    <location>
        <begin position="350"/>
        <end position="373"/>
    </location>
</feature>
<dbReference type="CDD" id="cd17477">
    <property type="entry name" value="MFS_YcaD_like"/>
    <property type="match status" value="1"/>
</dbReference>
<feature type="domain" description="Major facilitator superfamily (MFS) profile" evidence="6">
    <location>
        <begin position="199"/>
        <end position="420"/>
    </location>
</feature>
<dbReference type="PANTHER" id="PTHR23521">
    <property type="entry name" value="TRANSPORTER MFS SUPERFAMILY"/>
    <property type="match status" value="1"/>
</dbReference>
<sequence>MPALPRSTMPLFVGSAFLMFAGGVNGLILPLRGSGEGFSSFSLGLLGTGWAIGFVLGCLLVPRTVQRVGHIRAFGAMTALAVVSILGSLIIIHPAAWIPLRGVAGFCFAGAAMIVESWLNERSEANVRGRVFGIYTMVNLAAVTAGQMVITLGDSNAPLFFVIAAIFYSLALLPTALYTAEQPQPLTETKLDLATLWKNSPIAVAAVILIGVSNSAFGTLGAVYGERIGLSVPAIALFMSVSILAGAVAQIPIGYISDKMDRRIVLVAVVAIAALCDAYFVFWEPQSATAVLIASSLFGACIFAMYPVVVAHANDHAPDNYFLRTSSGLLLLFGCGSIGGPLIAGGVMSFVGPSGLFIITAAAHVLLIIYAIYRITQRAPVPMDERGDFVNMSPTRMQTTETIAMDPRVEEEERETQSAQ</sequence>
<dbReference type="Pfam" id="PF07690">
    <property type="entry name" value="MFS_1"/>
    <property type="match status" value="1"/>
</dbReference>
<comment type="caution">
    <text evidence="7">The sequence shown here is derived from an EMBL/GenBank/DDBJ whole genome shotgun (WGS) entry which is preliminary data.</text>
</comment>